<reference evidence="2 3" key="1">
    <citation type="submission" date="2019-01" db="EMBL/GenBank/DDBJ databases">
        <title>Bacillus sp. M5HDSG1-1, whole genome shotgun sequence.</title>
        <authorList>
            <person name="Tuo L."/>
        </authorList>
    </citation>
    <scope>NUCLEOTIDE SEQUENCE [LARGE SCALE GENOMIC DNA]</scope>
    <source>
        <strain evidence="2 3">M5HDSG1-1</strain>
    </source>
</reference>
<keyword evidence="1" id="KW-0472">Membrane</keyword>
<name>A0A3S2U9J7_9BACI</name>
<comment type="caution">
    <text evidence="2">The sequence shown here is derived from an EMBL/GenBank/DDBJ whole genome shotgun (WGS) entry which is preliminary data.</text>
</comment>
<feature type="transmembrane region" description="Helical" evidence="1">
    <location>
        <begin position="157"/>
        <end position="179"/>
    </location>
</feature>
<sequence>MNDIISNVSDLFSIWNVTRAAAITSYLLLFISMLTGLTFKLPIFPKKSQKILLNTHEATGWFGLLFGMVHGLVLVFDTDYTSYTIFNILIPFTVEHNAISLSLGIFAFYGFLLLVLSTDFLKKLGKRVWKAIHFLAFPTFYAALFHGFLMGTDSQTIWMLIIYIFTGSSVLILTILRIVQAAQLKKKQVMVKKA</sequence>
<keyword evidence="1" id="KW-0812">Transmembrane</keyword>
<dbReference type="RefSeq" id="WP_127739020.1">
    <property type="nucleotide sequence ID" value="NZ_CAJCKN010000011.1"/>
</dbReference>
<gene>
    <name evidence="2" type="ORF">EM808_15050</name>
</gene>
<evidence type="ECO:0000313" key="2">
    <source>
        <dbReference type="EMBL" id="RVT61563.1"/>
    </source>
</evidence>
<organism evidence="2 3">
    <name type="scientific">Niallia taxi</name>
    <dbReference type="NCBI Taxonomy" id="2499688"/>
    <lineage>
        <taxon>Bacteria</taxon>
        <taxon>Bacillati</taxon>
        <taxon>Bacillota</taxon>
        <taxon>Bacilli</taxon>
        <taxon>Bacillales</taxon>
        <taxon>Bacillaceae</taxon>
        <taxon>Niallia</taxon>
    </lineage>
</organism>
<evidence type="ECO:0000313" key="3">
    <source>
        <dbReference type="Proteomes" id="UP000288024"/>
    </source>
</evidence>
<dbReference type="EMBL" id="RZTZ01000005">
    <property type="protein sequence ID" value="RVT61563.1"/>
    <property type="molecule type" value="Genomic_DNA"/>
</dbReference>
<dbReference type="AlphaFoldDB" id="A0A3S2U9J7"/>
<evidence type="ECO:0000256" key="1">
    <source>
        <dbReference type="SAM" id="Phobius"/>
    </source>
</evidence>
<dbReference type="Proteomes" id="UP000288024">
    <property type="component" value="Unassembled WGS sequence"/>
</dbReference>
<dbReference type="GeneID" id="87616700"/>
<accession>A0A3S2U9J7</accession>
<feature type="transmembrane region" description="Helical" evidence="1">
    <location>
        <begin position="128"/>
        <end position="151"/>
    </location>
</feature>
<feature type="transmembrane region" description="Helical" evidence="1">
    <location>
        <begin position="20"/>
        <end position="39"/>
    </location>
</feature>
<feature type="transmembrane region" description="Helical" evidence="1">
    <location>
        <begin position="96"/>
        <end position="116"/>
    </location>
</feature>
<feature type="transmembrane region" description="Helical" evidence="1">
    <location>
        <begin position="59"/>
        <end position="76"/>
    </location>
</feature>
<keyword evidence="3" id="KW-1185">Reference proteome</keyword>
<protein>
    <submittedName>
        <fullName evidence="2">Ferric reductase</fullName>
    </submittedName>
</protein>
<keyword evidence="1" id="KW-1133">Transmembrane helix</keyword>
<proteinExistence type="predicted"/>